<evidence type="ECO:0000256" key="1">
    <source>
        <dbReference type="SAM" id="Phobius"/>
    </source>
</evidence>
<name>A0A7W5GFQ2_9MICO</name>
<feature type="transmembrane region" description="Helical" evidence="1">
    <location>
        <begin position="18"/>
        <end position="41"/>
    </location>
</feature>
<evidence type="ECO:0000313" key="2">
    <source>
        <dbReference type="EMBL" id="MBB3158859.1"/>
    </source>
</evidence>
<dbReference type="Proteomes" id="UP000543579">
    <property type="component" value="Unassembled WGS sequence"/>
</dbReference>
<proteinExistence type="predicted"/>
<keyword evidence="1" id="KW-0812">Transmembrane</keyword>
<comment type="caution">
    <text evidence="2">The sequence shown here is derived from an EMBL/GenBank/DDBJ whole genome shotgun (WGS) entry which is preliminary data.</text>
</comment>
<dbReference type="AlphaFoldDB" id="A0A7W5GFQ2"/>
<sequence>MATESLIPPRTRRRGRGWVIALALVLAVVVAGAAIMVPAYVFPAAAAPPARADVIYVIGPPTEGRIALAERLRSDGVADDILISVPSEGEQSAAKLSVCQQRHVTCEHPDPFTTAGEMALLNARYGPEASAVVITFTPHVSRTRFIAAQCADAQVTVVDVPTSLDLGEWIYQFAYQTGGFAKAVAAPCS</sequence>
<gene>
    <name evidence="2" type="ORF">FHS07_002577</name>
</gene>
<protein>
    <recommendedName>
        <fullName evidence="4">DUF218 domain-containing protein</fullName>
    </recommendedName>
</protein>
<dbReference type="EMBL" id="JACHXY010000003">
    <property type="protein sequence ID" value="MBB3158859.1"/>
    <property type="molecule type" value="Genomic_DNA"/>
</dbReference>
<evidence type="ECO:0000313" key="3">
    <source>
        <dbReference type="Proteomes" id="UP000543579"/>
    </source>
</evidence>
<organism evidence="2 3">
    <name type="scientific">Microbacterium proteolyticum</name>
    <dbReference type="NCBI Taxonomy" id="1572644"/>
    <lineage>
        <taxon>Bacteria</taxon>
        <taxon>Bacillati</taxon>
        <taxon>Actinomycetota</taxon>
        <taxon>Actinomycetes</taxon>
        <taxon>Micrococcales</taxon>
        <taxon>Microbacteriaceae</taxon>
        <taxon>Microbacterium</taxon>
    </lineage>
</organism>
<accession>A0A7W5GFQ2</accession>
<keyword evidence="1" id="KW-0472">Membrane</keyword>
<reference evidence="2 3" key="1">
    <citation type="submission" date="2020-08" db="EMBL/GenBank/DDBJ databases">
        <title>Genomic Encyclopedia of Type Strains, Phase III (KMG-III): the genomes of soil and plant-associated and newly described type strains.</title>
        <authorList>
            <person name="Whitman W."/>
        </authorList>
    </citation>
    <scope>NUCLEOTIDE SEQUENCE [LARGE SCALE GENOMIC DNA]</scope>
    <source>
        <strain evidence="2 3">CECT 8356</strain>
    </source>
</reference>
<evidence type="ECO:0008006" key="4">
    <source>
        <dbReference type="Google" id="ProtNLM"/>
    </source>
</evidence>
<dbReference type="RefSeq" id="WP_183420291.1">
    <property type="nucleotide sequence ID" value="NZ_JACHXY010000003.1"/>
</dbReference>
<keyword evidence="1" id="KW-1133">Transmembrane helix</keyword>